<dbReference type="PROSITE" id="PS50163">
    <property type="entry name" value="RECA_3"/>
    <property type="match status" value="1"/>
</dbReference>
<dbReference type="InterPro" id="IPR049428">
    <property type="entry name" value="RecA-like_N"/>
</dbReference>
<evidence type="ECO:0000259" key="12">
    <source>
        <dbReference type="PROSITE" id="PS50163"/>
    </source>
</evidence>
<dbReference type="CDD" id="cd00983">
    <property type="entry name" value="RecA"/>
    <property type="match status" value="1"/>
</dbReference>
<keyword evidence="3 7" id="KW-0547">Nucleotide-binding</keyword>
<dbReference type="PANTHER" id="PTHR45900">
    <property type="entry name" value="RECA"/>
    <property type="match status" value="1"/>
</dbReference>
<dbReference type="Pfam" id="PF21096">
    <property type="entry name" value="RecA_C"/>
    <property type="match status" value="1"/>
</dbReference>
<dbReference type="PROSITE" id="PS50162">
    <property type="entry name" value="RECA_2"/>
    <property type="match status" value="1"/>
</dbReference>
<evidence type="ECO:0000313" key="14">
    <source>
        <dbReference type="Proteomes" id="UP000078532"/>
    </source>
</evidence>
<dbReference type="NCBIfam" id="TIGR02012">
    <property type="entry name" value="tigrfam_recA"/>
    <property type="match status" value="1"/>
</dbReference>
<dbReference type="PANTHER" id="PTHR45900:SF1">
    <property type="entry name" value="MITOCHONDRIAL DNA REPAIR PROTEIN RECA HOMOLOG-RELATED"/>
    <property type="match status" value="1"/>
</dbReference>
<keyword evidence="6 7" id="KW-0233">DNA recombination</keyword>
<evidence type="ECO:0000256" key="1">
    <source>
        <dbReference type="ARBA" id="ARBA00009391"/>
    </source>
</evidence>
<keyword evidence="14" id="KW-1185">Reference proteome</keyword>
<dbReference type="EMBL" id="LYVF01000009">
    <property type="protein sequence ID" value="OAT86694.1"/>
    <property type="molecule type" value="Genomic_DNA"/>
</dbReference>
<dbReference type="STRING" id="1838280.A6M21_02405"/>
<dbReference type="InterPro" id="IPR023400">
    <property type="entry name" value="RecA_C_sf"/>
</dbReference>
<comment type="caution">
    <text evidence="13">The sequence shown here is derived from an EMBL/GenBank/DDBJ whole genome shotgun (WGS) entry which is preliminary data.</text>
</comment>
<sequence>MSERQKALETALANIEKHFGKGSIMKLGEASARLNVEVIPTGALSLDIALGVGGVPRGRVVEIYGPESSGKTTVALHIIAEAQKAGGTAAFIDAEHALDPVYAGNLGVDINNLLVSQPDTGEQALEICEMLVRSGAVDVVVIDSVAALVPKAEIEGEMGDAHVGLQARLMSQALRKLTGVISKSRTTAIFINQLREKVGVMFGNPETTPGGRALKFYASVRLEVRKQETLKQGTDVIGTRTRVKVVKNKVAPPFKIADFDIMYGTGISREGTILDVATELKIINKSGAWFSYGEERLGQGRENVKEYLREHPDLTGQIESRIRQTLNMGGVKAPSAVEEEKPPELAEEQL</sequence>
<dbReference type="SUPFAM" id="SSF54752">
    <property type="entry name" value="RecA protein, C-terminal domain"/>
    <property type="match status" value="1"/>
</dbReference>
<dbReference type="SMART" id="SM00382">
    <property type="entry name" value="AAA"/>
    <property type="match status" value="1"/>
</dbReference>
<evidence type="ECO:0000256" key="2">
    <source>
        <dbReference type="ARBA" id="ARBA00015553"/>
    </source>
</evidence>
<evidence type="ECO:0000256" key="8">
    <source>
        <dbReference type="RuleBase" id="RU000526"/>
    </source>
</evidence>
<dbReference type="InterPro" id="IPR049261">
    <property type="entry name" value="RecA-like_C"/>
</dbReference>
<organism evidence="13 14">
    <name type="scientific">Desulfotomaculum copahuensis</name>
    <dbReference type="NCBI Taxonomy" id="1838280"/>
    <lineage>
        <taxon>Bacteria</taxon>
        <taxon>Bacillati</taxon>
        <taxon>Bacillota</taxon>
        <taxon>Clostridia</taxon>
        <taxon>Eubacteriales</taxon>
        <taxon>Desulfotomaculaceae</taxon>
        <taxon>Desulfotomaculum</taxon>
    </lineage>
</organism>
<gene>
    <name evidence="7" type="primary">recA</name>
    <name evidence="13" type="ORF">A6M21_02405</name>
</gene>
<dbReference type="GO" id="GO:0140664">
    <property type="term" value="F:ATP-dependent DNA damage sensor activity"/>
    <property type="evidence" value="ECO:0007669"/>
    <property type="project" value="InterPro"/>
</dbReference>
<dbReference type="InterPro" id="IPR020584">
    <property type="entry name" value="DNA_recomb/repair_RecA_CS"/>
</dbReference>
<keyword evidence="5 7" id="KW-0238">DNA-binding</keyword>
<evidence type="ECO:0000256" key="9">
    <source>
        <dbReference type="RuleBase" id="RU004527"/>
    </source>
</evidence>
<dbReference type="AlphaFoldDB" id="A0A1B7LJF7"/>
<keyword evidence="4 7" id="KW-0067">ATP-binding</keyword>
<feature type="region of interest" description="Disordered" evidence="10">
    <location>
        <begin position="331"/>
        <end position="350"/>
    </location>
</feature>
<evidence type="ECO:0000259" key="11">
    <source>
        <dbReference type="PROSITE" id="PS50162"/>
    </source>
</evidence>
<dbReference type="GO" id="GO:0003684">
    <property type="term" value="F:damaged DNA binding"/>
    <property type="evidence" value="ECO:0007669"/>
    <property type="project" value="UniProtKB-UniRule"/>
</dbReference>
<evidence type="ECO:0000313" key="13">
    <source>
        <dbReference type="EMBL" id="OAT86694.1"/>
    </source>
</evidence>
<dbReference type="PRINTS" id="PR00142">
    <property type="entry name" value="RECA"/>
</dbReference>
<dbReference type="RefSeq" id="WP_066666011.1">
    <property type="nucleotide sequence ID" value="NZ_LYVF01000009.1"/>
</dbReference>
<keyword evidence="7 8" id="KW-0234">DNA repair</keyword>
<evidence type="ECO:0000256" key="6">
    <source>
        <dbReference type="ARBA" id="ARBA00023172"/>
    </source>
</evidence>
<dbReference type="GO" id="GO:0005829">
    <property type="term" value="C:cytosol"/>
    <property type="evidence" value="ECO:0007669"/>
    <property type="project" value="TreeGrafter"/>
</dbReference>
<evidence type="ECO:0000256" key="3">
    <source>
        <dbReference type="ARBA" id="ARBA00022741"/>
    </source>
</evidence>
<dbReference type="InterPro" id="IPR003593">
    <property type="entry name" value="AAA+_ATPase"/>
</dbReference>
<keyword evidence="7 8" id="KW-0742">SOS response</keyword>
<dbReference type="GO" id="GO:0009432">
    <property type="term" value="P:SOS response"/>
    <property type="evidence" value="ECO:0007669"/>
    <property type="project" value="UniProtKB-UniRule"/>
</dbReference>
<dbReference type="SUPFAM" id="SSF52540">
    <property type="entry name" value="P-loop containing nucleoside triphosphate hydrolases"/>
    <property type="match status" value="1"/>
</dbReference>
<proteinExistence type="inferred from homology"/>
<dbReference type="InterPro" id="IPR020587">
    <property type="entry name" value="RecA_monomer-monomer_interface"/>
</dbReference>
<dbReference type="FunFam" id="3.40.50.300:FF:000087">
    <property type="entry name" value="Recombinase RecA"/>
    <property type="match status" value="1"/>
</dbReference>
<feature type="domain" description="RecA family profile 1" evidence="11">
    <location>
        <begin position="35"/>
        <end position="194"/>
    </location>
</feature>
<accession>A0A1B7LJF7</accession>
<dbReference type="GO" id="GO:0006310">
    <property type="term" value="P:DNA recombination"/>
    <property type="evidence" value="ECO:0007669"/>
    <property type="project" value="UniProtKB-UniRule"/>
</dbReference>
<dbReference type="GO" id="GO:0003697">
    <property type="term" value="F:single-stranded DNA binding"/>
    <property type="evidence" value="ECO:0007669"/>
    <property type="project" value="UniProtKB-UniRule"/>
</dbReference>
<evidence type="ECO:0000256" key="7">
    <source>
        <dbReference type="HAMAP-Rule" id="MF_00268"/>
    </source>
</evidence>
<reference evidence="13 14" key="1">
    <citation type="submission" date="2016-04" db="EMBL/GenBank/DDBJ databases">
        <authorList>
            <person name="Evans L.H."/>
            <person name="Alamgir A."/>
            <person name="Owens N."/>
            <person name="Weber N.D."/>
            <person name="Virtaneva K."/>
            <person name="Barbian K."/>
            <person name="Babar A."/>
            <person name="Rosenke K."/>
        </authorList>
    </citation>
    <scope>NUCLEOTIDE SEQUENCE [LARGE SCALE GENOMIC DNA]</scope>
    <source>
        <strain evidence="13 14">LMa1</strain>
    </source>
</reference>
<dbReference type="HAMAP" id="MF_00268">
    <property type="entry name" value="RecA"/>
    <property type="match status" value="1"/>
</dbReference>
<feature type="domain" description="RecA family profile 2" evidence="12">
    <location>
        <begin position="199"/>
        <end position="272"/>
    </location>
</feature>
<evidence type="ECO:0000256" key="5">
    <source>
        <dbReference type="ARBA" id="ARBA00023125"/>
    </source>
</evidence>
<comment type="function">
    <text evidence="7">Can catalyze the hydrolysis of ATP in the presence of single-stranded DNA, the ATP-dependent uptake of single-stranded DNA by duplex DNA, and the ATP-dependent hybridization of homologous single-stranded DNAs. It interacts with LexA causing its activation and leading to its autocatalytic cleavage.</text>
</comment>
<dbReference type="PROSITE" id="PS00321">
    <property type="entry name" value="RECA_1"/>
    <property type="match status" value="1"/>
</dbReference>
<dbReference type="InterPro" id="IPR027417">
    <property type="entry name" value="P-loop_NTPase"/>
</dbReference>
<feature type="binding site" evidence="7">
    <location>
        <begin position="65"/>
        <end position="72"/>
    </location>
    <ligand>
        <name>ATP</name>
        <dbReference type="ChEBI" id="CHEBI:30616"/>
    </ligand>
</feature>
<dbReference type="Proteomes" id="UP000078532">
    <property type="component" value="Unassembled WGS sequence"/>
</dbReference>
<comment type="similarity">
    <text evidence="1 7 9">Belongs to the RecA family.</text>
</comment>
<dbReference type="GO" id="GO:0006281">
    <property type="term" value="P:DNA repair"/>
    <property type="evidence" value="ECO:0007669"/>
    <property type="project" value="UniProtKB-UniRule"/>
</dbReference>
<evidence type="ECO:0000256" key="10">
    <source>
        <dbReference type="SAM" id="MobiDB-lite"/>
    </source>
</evidence>
<dbReference type="InterPro" id="IPR020588">
    <property type="entry name" value="RecA_ATP-bd"/>
</dbReference>
<dbReference type="OrthoDB" id="9776733at2"/>
<evidence type="ECO:0000256" key="4">
    <source>
        <dbReference type="ARBA" id="ARBA00022840"/>
    </source>
</evidence>
<keyword evidence="7 9" id="KW-0227">DNA damage</keyword>
<dbReference type="Gene3D" id="3.40.50.300">
    <property type="entry name" value="P-loop containing nucleotide triphosphate hydrolases"/>
    <property type="match status" value="1"/>
</dbReference>
<dbReference type="InterPro" id="IPR013765">
    <property type="entry name" value="DNA_recomb/repair_RecA"/>
</dbReference>
<comment type="subcellular location">
    <subcellularLocation>
        <location evidence="7">Cytoplasm</location>
    </subcellularLocation>
</comment>
<protein>
    <recommendedName>
        <fullName evidence="2 7">Protein RecA</fullName>
    </recommendedName>
    <alternativeName>
        <fullName evidence="7 8">Recombinase A</fullName>
    </alternativeName>
</protein>
<dbReference type="Pfam" id="PF00154">
    <property type="entry name" value="RecA_N"/>
    <property type="match status" value="1"/>
</dbReference>
<keyword evidence="7" id="KW-0963">Cytoplasm</keyword>
<dbReference type="GO" id="GO:0005524">
    <property type="term" value="F:ATP binding"/>
    <property type="evidence" value="ECO:0007669"/>
    <property type="project" value="UniProtKB-UniRule"/>
</dbReference>
<name>A0A1B7LJF7_9FIRM</name>